<evidence type="ECO:0000256" key="3">
    <source>
        <dbReference type="ARBA" id="ARBA00017948"/>
    </source>
</evidence>
<dbReference type="NCBIfam" id="TIGR03506">
    <property type="entry name" value="FlgEFG_subfam"/>
    <property type="match status" value="2"/>
</dbReference>
<evidence type="ECO:0000259" key="8">
    <source>
        <dbReference type="Pfam" id="PF00460"/>
    </source>
</evidence>
<dbReference type="InterPro" id="IPR037925">
    <property type="entry name" value="FlgE/F/G-like"/>
</dbReference>
<dbReference type="InterPro" id="IPR020013">
    <property type="entry name" value="Flagellar_FlgE/F/G"/>
</dbReference>
<proteinExistence type="inferred from homology"/>
<evidence type="ECO:0000256" key="6">
    <source>
        <dbReference type="NCBIfam" id="TIGR02488"/>
    </source>
</evidence>
<dbReference type="InterPro" id="IPR010930">
    <property type="entry name" value="Flg_bb/hook_C_dom"/>
</dbReference>
<evidence type="ECO:0000256" key="2">
    <source>
        <dbReference type="ARBA" id="ARBA00009677"/>
    </source>
</evidence>
<dbReference type="RefSeq" id="WP_326928024.1">
    <property type="nucleotide sequence ID" value="NZ_CP123443.1"/>
</dbReference>
<accession>A0ABY8MIN7</accession>
<dbReference type="EMBL" id="CP123443">
    <property type="protein sequence ID" value="WGK69832.1"/>
    <property type="molecule type" value="Genomic_DNA"/>
</dbReference>
<keyword evidence="12" id="KW-1185">Reference proteome</keyword>
<name>A0ABY8MIN7_9SPIO</name>
<reference evidence="11 12" key="1">
    <citation type="submission" date="2023-04" db="EMBL/GenBank/DDBJ databases">
        <title>Spirochaete genome identified in red abalone sample constitutes a novel genus.</title>
        <authorList>
            <person name="Sharma S.P."/>
            <person name="Purcell C.M."/>
            <person name="Hyde J.R."/>
            <person name="Severin A.J."/>
        </authorList>
    </citation>
    <scope>NUCLEOTIDE SEQUENCE [LARGE SCALE GENOMIC DNA]</scope>
    <source>
        <strain evidence="11 12">SP-2023</strain>
    </source>
</reference>
<dbReference type="PROSITE" id="PS00588">
    <property type="entry name" value="FLAGELLA_BB_ROD"/>
    <property type="match status" value="1"/>
</dbReference>
<dbReference type="Pfam" id="PF06429">
    <property type="entry name" value="Flg_bbr_C"/>
    <property type="match status" value="1"/>
</dbReference>
<evidence type="ECO:0000259" key="9">
    <source>
        <dbReference type="Pfam" id="PF06429"/>
    </source>
</evidence>
<dbReference type="Pfam" id="PF22692">
    <property type="entry name" value="LlgE_F_G_D1"/>
    <property type="match status" value="1"/>
</dbReference>
<comment type="similarity">
    <text evidence="2 7">Belongs to the flagella basal body rod proteins family.</text>
</comment>
<evidence type="ECO:0000313" key="12">
    <source>
        <dbReference type="Proteomes" id="UP001228690"/>
    </source>
</evidence>
<keyword evidence="4 7" id="KW-0975">Bacterial flagellum</keyword>
<gene>
    <name evidence="11" type="primary">flgG</name>
    <name evidence="11" type="ORF">P0082_02930</name>
</gene>
<dbReference type="PANTHER" id="PTHR30435">
    <property type="entry name" value="FLAGELLAR PROTEIN"/>
    <property type="match status" value="1"/>
</dbReference>
<evidence type="ECO:0000256" key="7">
    <source>
        <dbReference type="RuleBase" id="RU362116"/>
    </source>
</evidence>
<keyword evidence="11" id="KW-0282">Flagellum</keyword>
<dbReference type="PANTHER" id="PTHR30435:SF19">
    <property type="entry name" value="FLAGELLAR BASAL-BODY ROD PROTEIN FLGG"/>
    <property type="match status" value="1"/>
</dbReference>
<evidence type="ECO:0000256" key="4">
    <source>
        <dbReference type="ARBA" id="ARBA00023143"/>
    </source>
</evidence>
<evidence type="ECO:0000256" key="5">
    <source>
        <dbReference type="ARBA" id="ARBA00025933"/>
    </source>
</evidence>
<feature type="domain" description="Flagellar basal-body/hook protein C-terminal" evidence="9">
    <location>
        <begin position="218"/>
        <end position="262"/>
    </location>
</feature>
<dbReference type="NCBIfam" id="TIGR02488">
    <property type="entry name" value="flgG_G_neg"/>
    <property type="match status" value="1"/>
</dbReference>
<dbReference type="InterPro" id="IPR053967">
    <property type="entry name" value="LlgE_F_G-like_D1"/>
</dbReference>
<sequence length="264" mass="29307">MIRSLWTAASGMNSTQRYFDTIANNLANVNTVGYRQVRAEFEDLLYAHRKLAGTPATDETVRPLDVSVGHGSRVAATQRIFNQGIIKASDSPVDIAIRGEGFFRVEMPNGEYAYTRNGAFKIDANKQIVTAQGFRLSPEIILPENINLEKDLIVTRDGKVNVRINDDITGVGQIELFRFVNPAGLKALGENVYQETQASGEAIQGSPEDDKGMGTLYQRFLEYSNVNMAKEMVNMIVANRAYEFNSRAIQTSDSMLNTAVNIKR</sequence>
<comment type="subcellular location">
    <subcellularLocation>
        <location evidence="1 7">Bacterial flagellum basal body</location>
    </subcellularLocation>
</comment>
<protein>
    <recommendedName>
        <fullName evidence="3 6">Flagellar basal-body rod protein FlgG</fullName>
    </recommendedName>
</protein>
<organism evidence="11 12">
    <name type="scientific">Candidatus Haliotispira prima</name>
    <dbReference type="NCBI Taxonomy" id="3034016"/>
    <lineage>
        <taxon>Bacteria</taxon>
        <taxon>Pseudomonadati</taxon>
        <taxon>Spirochaetota</taxon>
        <taxon>Spirochaetia</taxon>
        <taxon>Spirochaetales</taxon>
        <taxon>Spirochaetaceae</taxon>
        <taxon>Candidatus Haliotispira</taxon>
    </lineage>
</organism>
<dbReference type="InterPro" id="IPR012834">
    <property type="entry name" value="FlgG_G_neg"/>
</dbReference>
<evidence type="ECO:0000313" key="11">
    <source>
        <dbReference type="EMBL" id="WGK69832.1"/>
    </source>
</evidence>
<dbReference type="Proteomes" id="UP001228690">
    <property type="component" value="Chromosome"/>
</dbReference>
<feature type="domain" description="Flagellar basal body rod protein N-terminal" evidence="8">
    <location>
        <begin position="7"/>
        <end position="35"/>
    </location>
</feature>
<feature type="domain" description="Flagellar hook protein FlgE/F/G-like D1" evidence="10">
    <location>
        <begin position="96"/>
        <end position="162"/>
    </location>
</feature>
<dbReference type="InterPro" id="IPR019776">
    <property type="entry name" value="Flagellar_basal_body_rod_CS"/>
</dbReference>
<keyword evidence="11" id="KW-0966">Cell projection</keyword>
<dbReference type="SUPFAM" id="SSF117143">
    <property type="entry name" value="Flagellar hook protein flgE"/>
    <property type="match status" value="1"/>
</dbReference>
<evidence type="ECO:0000259" key="10">
    <source>
        <dbReference type="Pfam" id="PF22692"/>
    </source>
</evidence>
<evidence type="ECO:0000256" key="1">
    <source>
        <dbReference type="ARBA" id="ARBA00004117"/>
    </source>
</evidence>
<dbReference type="Pfam" id="PF00460">
    <property type="entry name" value="Flg_bb_rod"/>
    <property type="match status" value="1"/>
</dbReference>
<comment type="subunit">
    <text evidence="5">The basal body constitutes a major portion of the flagellar organelle and consists of four rings (L,P,S, and M) mounted on a central rod. The rod consists of about 26 subunits of FlgG in the distal portion, and FlgB, FlgC and FlgF are thought to build up the proximal portion of the rod with about 6 subunits each.</text>
</comment>
<dbReference type="InterPro" id="IPR001444">
    <property type="entry name" value="Flag_bb_rod_N"/>
</dbReference>
<keyword evidence="11" id="KW-0969">Cilium</keyword>